<dbReference type="CDD" id="cd07185">
    <property type="entry name" value="OmpA_C-like"/>
    <property type="match status" value="1"/>
</dbReference>
<keyword evidence="4 8" id="KW-0812">Transmembrane</keyword>
<dbReference type="PANTHER" id="PTHR30329:SF20">
    <property type="entry name" value="EXPORTED PROTEIN"/>
    <property type="match status" value="1"/>
</dbReference>
<gene>
    <name evidence="10" type="ORF">NP075_03660</name>
</gene>
<evidence type="ECO:0000256" key="1">
    <source>
        <dbReference type="ARBA" id="ARBA00004162"/>
    </source>
</evidence>
<dbReference type="Proteomes" id="UP001317322">
    <property type="component" value="Chromosome"/>
</dbReference>
<dbReference type="RefSeq" id="WP_227563905.1">
    <property type="nucleotide sequence ID" value="NZ_CP101989.1"/>
</dbReference>
<evidence type="ECO:0000256" key="7">
    <source>
        <dbReference type="PROSITE-ProRule" id="PRU00473"/>
    </source>
</evidence>
<evidence type="ECO:0000259" key="9">
    <source>
        <dbReference type="PROSITE" id="PS51123"/>
    </source>
</evidence>
<comment type="subcellular location">
    <subcellularLocation>
        <location evidence="1">Cell membrane</location>
        <topology evidence="1">Single-pass membrane protein</topology>
    </subcellularLocation>
</comment>
<dbReference type="Pfam" id="PF13677">
    <property type="entry name" value="MotB_plug"/>
    <property type="match status" value="1"/>
</dbReference>
<feature type="domain" description="OmpA-like" evidence="9">
    <location>
        <begin position="160"/>
        <end position="280"/>
    </location>
</feature>
<keyword evidence="10" id="KW-0966">Cell projection</keyword>
<reference evidence="10 11" key="1">
    <citation type="submission" date="2022-07" db="EMBL/GenBank/DDBJ databases">
        <title>Novel species in genus cellulomonas.</title>
        <authorList>
            <person name="Ye L."/>
        </authorList>
    </citation>
    <scope>NUCLEOTIDE SEQUENCE [LARGE SCALE GENOMIC DNA]</scope>
    <source>
        <strain evidence="11">zg-Y908</strain>
    </source>
</reference>
<dbReference type="Gene3D" id="3.30.1330.60">
    <property type="entry name" value="OmpA-like domain"/>
    <property type="match status" value="1"/>
</dbReference>
<comment type="similarity">
    <text evidence="2">Belongs to the MotB family.</text>
</comment>
<name>A0ABY5K650_9CELL</name>
<dbReference type="Pfam" id="PF00691">
    <property type="entry name" value="OmpA"/>
    <property type="match status" value="1"/>
</dbReference>
<dbReference type="InterPro" id="IPR036737">
    <property type="entry name" value="OmpA-like_sf"/>
</dbReference>
<dbReference type="EMBL" id="CP101989">
    <property type="protein sequence ID" value="UUI65840.1"/>
    <property type="molecule type" value="Genomic_DNA"/>
</dbReference>
<evidence type="ECO:0000256" key="5">
    <source>
        <dbReference type="ARBA" id="ARBA00022989"/>
    </source>
</evidence>
<dbReference type="PANTHER" id="PTHR30329">
    <property type="entry name" value="STATOR ELEMENT OF FLAGELLAR MOTOR COMPLEX"/>
    <property type="match status" value="1"/>
</dbReference>
<evidence type="ECO:0000256" key="3">
    <source>
        <dbReference type="ARBA" id="ARBA00022475"/>
    </source>
</evidence>
<evidence type="ECO:0000256" key="6">
    <source>
        <dbReference type="ARBA" id="ARBA00023136"/>
    </source>
</evidence>
<keyword evidence="5 8" id="KW-1133">Transmembrane helix</keyword>
<keyword evidence="10" id="KW-0282">Flagellum</keyword>
<feature type="transmembrane region" description="Helical" evidence="8">
    <location>
        <begin position="21"/>
        <end position="42"/>
    </location>
</feature>
<keyword evidence="11" id="KW-1185">Reference proteome</keyword>
<evidence type="ECO:0000256" key="4">
    <source>
        <dbReference type="ARBA" id="ARBA00022692"/>
    </source>
</evidence>
<dbReference type="InterPro" id="IPR006665">
    <property type="entry name" value="OmpA-like"/>
</dbReference>
<proteinExistence type="inferred from homology"/>
<accession>A0ABY5K650</accession>
<sequence length="294" mass="31204">MSAGRRRRRVEEEEHVNHERWLVSYSDMITVLMALFIVLFAISQVDQEKYIALSKSLAAGFGDGEVTVSTSTLDGSDGVLDGLRPQDLEARGEGTAGLVEADRGLGQQGKDPAPVASVDPQVLAAAQAEAAHLEEVRAALRAALLAQGLDSVVQMRIDERGLVLGLVADDVFFAPASAELTVTARQVLDVAAPTLVSLAEQVTIEGHANVLPVGGRYPTNWELSADRATQVLRHLVERDAMPPGRVSAVGYGDARPIAPGMDEASLAVNRRVDLVLLSDAPENVRALLPAVVAP</sequence>
<evidence type="ECO:0000313" key="11">
    <source>
        <dbReference type="Proteomes" id="UP001317322"/>
    </source>
</evidence>
<dbReference type="InterPro" id="IPR025713">
    <property type="entry name" value="MotB-like_N_dom"/>
</dbReference>
<keyword evidence="10" id="KW-0969">Cilium</keyword>
<keyword evidence="3" id="KW-1003">Cell membrane</keyword>
<organism evidence="10 11">
    <name type="scientific">Cellulomonas wangsupingiae</name>
    <dbReference type="NCBI Taxonomy" id="2968085"/>
    <lineage>
        <taxon>Bacteria</taxon>
        <taxon>Bacillati</taxon>
        <taxon>Actinomycetota</taxon>
        <taxon>Actinomycetes</taxon>
        <taxon>Micrococcales</taxon>
        <taxon>Cellulomonadaceae</taxon>
        <taxon>Cellulomonas</taxon>
    </lineage>
</organism>
<evidence type="ECO:0000256" key="2">
    <source>
        <dbReference type="ARBA" id="ARBA00008914"/>
    </source>
</evidence>
<evidence type="ECO:0000313" key="10">
    <source>
        <dbReference type="EMBL" id="UUI65840.1"/>
    </source>
</evidence>
<dbReference type="InterPro" id="IPR050330">
    <property type="entry name" value="Bact_OuterMem_StrucFunc"/>
</dbReference>
<dbReference type="PROSITE" id="PS51123">
    <property type="entry name" value="OMPA_2"/>
    <property type="match status" value="1"/>
</dbReference>
<protein>
    <submittedName>
        <fullName evidence="10">Flagellar motor protein MotB</fullName>
    </submittedName>
</protein>
<dbReference type="SUPFAM" id="SSF103088">
    <property type="entry name" value="OmpA-like"/>
    <property type="match status" value="1"/>
</dbReference>
<keyword evidence="6 7" id="KW-0472">Membrane</keyword>
<evidence type="ECO:0000256" key="8">
    <source>
        <dbReference type="SAM" id="Phobius"/>
    </source>
</evidence>